<protein>
    <submittedName>
        <fullName evidence="1">Putative transcriptional regulator</fullName>
    </submittedName>
</protein>
<dbReference type="SUPFAM" id="SSF46785">
    <property type="entry name" value="Winged helix' DNA-binding domain"/>
    <property type="match status" value="1"/>
</dbReference>
<proteinExistence type="predicted"/>
<dbReference type="InterPro" id="IPR036390">
    <property type="entry name" value="WH_DNA-bd_sf"/>
</dbReference>
<reference evidence="1" key="1">
    <citation type="journal article" date="2014" name="Genome Biol. Evol.">
        <title>Pangenome evidence for extensive interdomain horizontal transfer affecting lineage core and shell genes in uncultured planktonic thaumarchaeota and euryarchaeota.</title>
        <authorList>
            <person name="Deschamps P."/>
            <person name="Zivanovic Y."/>
            <person name="Moreira D."/>
            <person name="Rodriguez-Valera F."/>
            <person name="Lopez-Garcia P."/>
        </authorList>
    </citation>
    <scope>NUCLEOTIDE SEQUENCE</scope>
</reference>
<accession>A0A075FQG6</accession>
<dbReference type="EMBL" id="KF900394">
    <property type="protein sequence ID" value="AIE93443.1"/>
    <property type="molecule type" value="Genomic_DNA"/>
</dbReference>
<sequence length="119" mass="13643">MARGYDVTEVKFRLIKLLRDSKTGISGVEISKRLGINRVTMAKYLNIFSAEQIISEKSIGNVNLWFVQDGIEQLQFPDDYLRIQEQYINHVSKCSESGVNNLVRNCLNSEVNVTRLMTE</sequence>
<name>A0A075FQG6_9ARCH</name>
<organism evidence="1">
    <name type="scientific">uncultured marine thaumarchaeote AD1000_36_B08</name>
    <dbReference type="NCBI Taxonomy" id="1455910"/>
    <lineage>
        <taxon>Archaea</taxon>
        <taxon>Nitrososphaerota</taxon>
        <taxon>environmental samples</taxon>
    </lineage>
</organism>
<evidence type="ECO:0000313" key="1">
    <source>
        <dbReference type="EMBL" id="AIE93443.1"/>
    </source>
</evidence>
<dbReference type="AlphaFoldDB" id="A0A075FQG6"/>